<gene>
    <name evidence="2" type="ORF">GCM10010251_96320</name>
</gene>
<accession>A0A918FPF5</accession>
<feature type="compositionally biased region" description="Basic and acidic residues" evidence="1">
    <location>
        <begin position="55"/>
        <end position="67"/>
    </location>
</feature>
<organism evidence="2 3">
    <name type="scientific">Streptomyces aurantiogriseus</name>
    <dbReference type="NCBI Taxonomy" id="66870"/>
    <lineage>
        <taxon>Bacteria</taxon>
        <taxon>Bacillati</taxon>
        <taxon>Actinomycetota</taxon>
        <taxon>Actinomycetes</taxon>
        <taxon>Kitasatosporales</taxon>
        <taxon>Streptomycetaceae</taxon>
        <taxon>Streptomyces</taxon>
    </lineage>
</organism>
<reference evidence="2" key="1">
    <citation type="journal article" date="2014" name="Int. J. Syst. Evol. Microbiol.">
        <title>Complete genome sequence of Corynebacterium casei LMG S-19264T (=DSM 44701T), isolated from a smear-ripened cheese.</title>
        <authorList>
            <consortium name="US DOE Joint Genome Institute (JGI-PGF)"/>
            <person name="Walter F."/>
            <person name="Albersmeier A."/>
            <person name="Kalinowski J."/>
            <person name="Ruckert C."/>
        </authorList>
    </citation>
    <scope>NUCLEOTIDE SEQUENCE</scope>
    <source>
        <strain evidence="2">JCM 4346</strain>
    </source>
</reference>
<evidence type="ECO:0000313" key="3">
    <source>
        <dbReference type="Proteomes" id="UP000658320"/>
    </source>
</evidence>
<feature type="region of interest" description="Disordered" evidence="1">
    <location>
        <begin position="24"/>
        <end position="67"/>
    </location>
</feature>
<evidence type="ECO:0000256" key="1">
    <source>
        <dbReference type="SAM" id="MobiDB-lite"/>
    </source>
</evidence>
<dbReference type="Proteomes" id="UP000658320">
    <property type="component" value="Unassembled WGS sequence"/>
</dbReference>
<dbReference type="AlphaFoldDB" id="A0A918FPF5"/>
<evidence type="ECO:0000313" key="2">
    <source>
        <dbReference type="EMBL" id="GGR64505.1"/>
    </source>
</evidence>
<name>A0A918FPF5_9ACTN</name>
<proteinExistence type="predicted"/>
<comment type="caution">
    <text evidence="2">The sequence shown here is derived from an EMBL/GenBank/DDBJ whole genome shotgun (WGS) entry which is preliminary data.</text>
</comment>
<reference evidence="2" key="2">
    <citation type="submission" date="2020-09" db="EMBL/GenBank/DDBJ databases">
        <authorList>
            <person name="Sun Q."/>
            <person name="Ohkuma M."/>
        </authorList>
    </citation>
    <scope>NUCLEOTIDE SEQUENCE</scope>
    <source>
        <strain evidence="2">JCM 4346</strain>
    </source>
</reference>
<protein>
    <submittedName>
        <fullName evidence="2">Uncharacterized protein</fullName>
    </submittedName>
</protein>
<sequence>MAGTVVDTAATATPWAANTVAVTRRAPASEPPLADRGGAVAPTDAFMGDPLPVTDRGRAGVRELEQP</sequence>
<keyword evidence="3" id="KW-1185">Reference proteome</keyword>
<dbReference type="EMBL" id="BMSX01000051">
    <property type="protein sequence ID" value="GGR64505.1"/>
    <property type="molecule type" value="Genomic_DNA"/>
</dbReference>